<feature type="region of interest" description="Disordered" evidence="2">
    <location>
        <begin position="1"/>
        <end position="261"/>
    </location>
</feature>
<feature type="compositionally biased region" description="Acidic residues" evidence="2">
    <location>
        <begin position="373"/>
        <end position="386"/>
    </location>
</feature>
<feature type="compositionally biased region" description="Polar residues" evidence="2">
    <location>
        <begin position="517"/>
        <end position="527"/>
    </location>
</feature>
<feature type="region of interest" description="Disordered" evidence="2">
    <location>
        <begin position="273"/>
        <end position="547"/>
    </location>
</feature>
<keyword evidence="1" id="KW-0175">Coiled coil</keyword>
<feature type="compositionally biased region" description="Low complexity" evidence="2">
    <location>
        <begin position="74"/>
        <end position="84"/>
    </location>
</feature>
<sequence>MATRQERMRDRMRGAGKHNVGDVDFGFIIPVAEDPDEPSAEDEDASPPAPTPPQTRPTPNTSAKRIHRDRDASRPSPTSQSTTAPPEPTVQRTTDPDVYSLPDHTTEGDESAHPRPPPSTTTTALLDQSPTLPRSRPSRHSPRSQTQAQTEPEDNDHDNDQPMPDAPAPLSSPTATHHHRRRHQQHQRGPLSSVISATKRLSFDPSSPSSSFQAAAAAATAAAGGGDEMEVTESPADAPGSGRRRRLRPAVGPGTPVAGSSVLLQKVLEEEGRLEELDGGDGGVGGGSSPVERRVARVRRRSEVLLRTGRGTTAGGSPVGGGERRGTRLSAGSSVAETAVGVDEVEEGEEVVEDEEEVMEEEEVVVEESTIQPDEEEEQVAEEVGEAEAAKMLGRKRPRRSLPAPSPELGSGVAEESPAPKRRRRREAASPAQQQQPAKKARVRPATNARPSPQPEPLPQPQAQAKSKGRPSARARSPRPAQPEPEVSPDTQAKPKGRPKKQARKSRTANGEDAEPGSNSVPVTIQRFTKPPRVSNAADGEDQPDADVLNGEIPFANRGGVNAIDVLSKLCEELVEMYMDKLEARARAAEDAATRREQKTMYRALQAFQEEVRTRLLEHVSASRAAVKMRSQTIALDNFHALRKRVRAAQKEKLTLRDEILRIRAEREQVALRMDAIRIRHEADSKEALRTMSLSSAMHDIDLAVEKGQAAPELSPAEQKKADLANLELLISRVADQASSRSQAGGTLKQIKEFNAFLERAAAVLEGR</sequence>
<feature type="compositionally biased region" description="Basic and acidic residues" evidence="2">
    <location>
        <begin position="1"/>
        <end position="13"/>
    </location>
</feature>
<feature type="coiled-coil region" evidence="1">
    <location>
        <begin position="639"/>
        <end position="666"/>
    </location>
</feature>
<dbReference type="Pfam" id="PF20994">
    <property type="entry name" value="CENPU"/>
    <property type="match status" value="1"/>
</dbReference>
<evidence type="ECO:0000259" key="3">
    <source>
        <dbReference type="Pfam" id="PF20994"/>
    </source>
</evidence>
<organism evidence="4 5">
    <name type="scientific">Staphylotrichum longicolle</name>
    <dbReference type="NCBI Taxonomy" id="669026"/>
    <lineage>
        <taxon>Eukaryota</taxon>
        <taxon>Fungi</taxon>
        <taxon>Dikarya</taxon>
        <taxon>Ascomycota</taxon>
        <taxon>Pezizomycotina</taxon>
        <taxon>Sordariomycetes</taxon>
        <taxon>Sordariomycetidae</taxon>
        <taxon>Sordariales</taxon>
        <taxon>Chaetomiaceae</taxon>
        <taxon>Staphylotrichum</taxon>
    </lineage>
</organism>
<feature type="compositionally biased region" description="Basic residues" evidence="2">
    <location>
        <begin position="467"/>
        <end position="477"/>
    </location>
</feature>
<dbReference type="AlphaFoldDB" id="A0AAD4I2Y1"/>
<feature type="compositionally biased region" description="Basic residues" evidence="2">
    <location>
        <begin position="495"/>
        <end position="507"/>
    </location>
</feature>
<evidence type="ECO:0000313" key="5">
    <source>
        <dbReference type="Proteomes" id="UP001197093"/>
    </source>
</evidence>
<feature type="compositionally biased region" description="Basic and acidic residues" evidence="2">
    <location>
        <begin position="104"/>
        <end position="113"/>
    </location>
</feature>
<gene>
    <name evidence="4" type="ORF">NEMBOFW57_002996</name>
</gene>
<dbReference type="InterPro" id="IPR048743">
    <property type="entry name" value="AME1"/>
</dbReference>
<evidence type="ECO:0000313" key="4">
    <source>
        <dbReference type="EMBL" id="KAG7292951.1"/>
    </source>
</evidence>
<evidence type="ECO:0000256" key="2">
    <source>
        <dbReference type="SAM" id="MobiDB-lite"/>
    </source>
</evidence>
<evidence type="ECO:0000256" key="1">
    <source>
        <dbReference type="SAM" id="Coils"/>
    </source>
</evidence>
<feature type="compositionally biased region" description="Low complexity" evidence="2">
    <location>
        <begin position="203"/>
        <end position="222"/>
    </location>
</feature>
<dbReference type="Proteomes" id="UP001197093">
    <property type="component" value="Unassembled WGS sequence"/>
</dbReference>
<proteinExistence type="predicted"/>
<feature type="domain" description="Inner kinetochore subunit AME1" evidence="3">
    <location>
        <begin position="639"/>
        <end position="760"/>
    </location>
</feature>
<comment type="caution">
    <text evidence="4">The sequence shown here is derived from an EMBL/GenBank/DDBJ whole genome shotgun (WGS) entry which is preliminary data.</text>
</comment>
<feature type="compositionally biased region" description="Acidic residues" evidence="2">
    <location>
        <begin position="33"/>
        <end position="45"/>
    </location>
</feature>
<feature type="compositionally biased region" description="Gly residues" evidence="2">
    <location>
        <begin position="312"/>
        <end position="321"/>
    </location>
</feature>
<reference evidence="4" key="1">
    <citation type="submission" date="2023-02" db="EMBL/GenBank/DDBJ databases">
        <authorList>
            <person name="Palmer J.M."/>
        </authorList>
    </citation>
    <scope>NUCLEOTIDE SEQUENCE</scope>
    <source>
        <strain evidence="4">FW57</strain>
    </source>
</reference>
<name>A0AAD4I2Y1_9PEZI</name>
<feature type="compositionally biased region" description="Low complexity" evidence="2">
    <location>
        <begin position="429"/>
        <end position="438"/>
    </location>
</feature>
<feature type="compositionally biased region" description="Basic residues" evidence="2">
    <location>
        <begin position="176"/>
        <end position="186"/>
    </location>
</feature>
<protein>
    <recommendedName>
        <fullName evidence="3">Inner kinetochore subunit AME1 domain-containing protein</fullName>
    </recommendedName>
</protein>
<dbReference type="EMBL" id="JAHCVI010000001">
    <property type="protein sequence ID" value="KAG7292951.1"/>
    <property type="molecule type" value="Genomic_DNA"/>
</dbReference>
<keyword evidence="5" id="KW-1185">Reference proteome</keyword>
<feature type="compositionally biased region" description="Pro residues" evidence="2">
    <location>
        <begin position="47"/>
        <end position="56"/>
    </location>
</feature>
<accession>A0AAD4I2Y1</accession>
<feature type="compositionally biased region" description="Acidic residues" evidence="2">
    <location>
        <begin position="343"/>
        <end position="366"/>
    </location>
</feature>